<keyword evidence="2" id="KW-1185">Reference proteome</keyword>
<dbReference type="KEGG" id="amah:DLM_3073"/>
<proteinExistence type="predicted"/>
<evidence type="ECO:0000313" key="2">
    <source>
        <dbReference type="Proteomes" id="UP000198290"/>
    </source>
</evidence>
<organism evidence="1 2">
    <name type="scientific">Aquitalea magnusonii</name>
    <dbReference type="NCBI Taxonomy" id="332411"/>
    <lineage>
        <taxon>Bacteria</taxon>
        <taxon>Pseudomonadati</taxon>
        <taxon>Pseudomonadota</taxon>
        <taxon>Betaproteobacteria</taxon>
        <taxon>Neisseriales</taxon>
        <taxon>Chromobacteriaceae</taxon>
        <taxon>Aquitalea</taxon>
    </lineage>
</organism>
<dbReference type="AlphaFoldDB" id="A0A3G9GKC7"/>
<reference evidence="1 2" key="2">
    <citation type="journal article" date="2017" name="Genome Announc.">
        <title>Draft genome sequence of Aquitalea magnusonii strain H3, a plant growth-promoting bacterium of duckweed Lemna minor.</title>
        <authorList>
            <person name="Ishizawa H."/>
            <person name="Kuroda M."/>
            <person name="Ike M."/>
        </authorList>
    </citation>
    <scope>NUCLEOTIDE SEQUENCE [LARGE SCALE GENOMIC DNA]</scope>
    <source>
        <strain evidence="1 2">H3</strain>
    </source>
</reference>
<reference evidence="2" key="3">
    <citation type="journal article" date="2017" name="Plant Physiol. Biochem.">
        <title>Differential oxidative and antioxidative response of duckweed Lemna minor toward plant growth promoting/inhibiting bacteria.</title>
        <authorList>
            <person name="Ishizawa H."/>
            <person name="Kuroda M."/>
            <person name="Morikawa M."/>
            <person name="Ike M."/>
        </authorList>
    </citation>
    <scope>NUCLEOTIDE SEQUENCE [LARGE SCALE GENOMIC DNA]</scope>
    <source>
        <strain evidence="2">H3</strain>
    </source>
</reference>
<reference evidence="2" key="1">
    <citation type="journal article" date="2017" name="Biotechnol. Biofuels">
        <title>Evaluation of environmental bacterial communities as a factor affecting the growth of duckweed Lemna minor.</title>
        <authorList>
            <person name="Ishizawa H."/>
            <person name="Kuroda M."/>
            <person name="Morikawa M."/>
            <person name="Ike M."/>
        </authorList>
    </citation>
    <scope>NUCLEOTIDE SEQUENCE [LARGE SCALE GENOMIC DNA]</scope>
    <source>
        <strain evidence="2">H3</strain>
    </source>
</reference>
<dbReference type="Proteomes" id="UP000198290">
    <property type="component" value="Chromosome"/>
</dbReference>
<name>A0A3G9GKC7_9NEIS</name>
<gene>
    <name evidence="1" type="ORF">DLM_3073</name>
</gene>
<sequence>MAVSRAYEPIYGLQYVQAAFPHDYLQAKRRIPPCPDKVFHFIPDNF</sequence>
<dbReference type="EMBL" id="AP018823">
    <property type="protein sequence ID" value="BBF86671.1"/>
    <property type="molecule type" value="Genomic_DNA"/>
</dbReference>
<evidence type="ECO:0000313" key="1">
    <source>
        <dbReference type="EMBL" id="BBF86671.1"/>
    </source>
</evidence>
<protein>
    <submittedName>
        <fullName evidence="1">Uncharacterized protein</fullName>
    </submittedName>
</protein>
<accession>A0A3G9GKC7</accession>